<evidence type="ECO:0000256" key="2">
    <source>
        <dbReference type="ARBA" id="ARBA00005615"/>
    </source>
</evidence>
<comment type="similarity">
    <text evidence="2">Belongs to the glycosyl hydrolase 37 family.</text>
</comment>
<evidence type="ECO:0000256" key="1">
    <source>
        <dbReference type="ARBA" id="ARBA00001576"/>
    </source>
</evidence>
<dbReference type="PANTHER" id="PTHR23403:SF1">
    <property type="entry name" value="TREHALASE"/>
    <property type="match status" value="1"/>
</dbReference>
<sequence>MECGHVMYKKYDATLIGSLGRSATNKSQIVNFVYWFQWIYTNYHAYAETKAMYEKYDATVAGAPGRGGEYENQIGFGWTNGYVMDLLFKYGDQLIPPPPTRFSKSQLQEEERTTESELEV</sequence>
<dbReference type="InterPro" id="IPR008928">
    <property type="entry name" value="6-hairpin_glycosidase_sf"/>
</dbReference>
<evidence type="ECO:0000256" key="4">
    <source>
        <dbReference type="ARBA" id="ARBA00019905"/>
    </source>
</evidence>
<dbReference type="InterPro" id="IPR001661">
    <property type="entry name" value="Glyco_hydro_37"/>
</dbReference>
<feature type="region of interest" description="Disordered" evidence="7">
    <location>
        <begin position="97"/>
        <end position="120"/>
    </location>
</feature>
<evidence type="ECO:0000313" key="9">
    <source>
        <dbReference type="Proteomes" id="UP001153148"/>
    </source>
</evidence>
<protein>
    <recommendedName>
        <fullName evidence="4">Trehalase</fullName>
        <ecNumber evidence="3">3.2.1.28</ecNumber>
    </recommendedName>
    <alternativeName>
        <fullName evidence="5">Alpha,alpha-trehalase</fullName>
    </alternativeName>
    <alternativeName>
        <fullName evidence="6">Alpha,alpha-trehalose glucohydrolase</fullName>
    </alternativeName>
</protein>
<organism evidence="8 9">
    <name type="scientific">Timema podura</name>
    <name type="common">Walking stick</name>
    <dbReference type="NCBI Taxonomy" id="61482"/>
    <lineage>
        <taxon>Eukaryota</taxon>
        <taxon>Metazoa</taxon>
        <taxon>Ecdysozoa</taxon>
        <taxon>Arthropoda</taxon>
        <taxon>Hexapoda</taxon>
        <taxon>Insecta</taxon>
        <taxon>Pterygota</taxon>
        <taxon>Neoptera</taxon>
        <taxon>Polyneoptera</taxon>
        <taxon>Phasmatodea</taxon>
        <taxon>Timematodea</taxon>
        <taxon>Timematoidea</taxon>
        <taxon>Timematidae</taxon>
        <taxon>Timema</taxon>
    </lineage>
</organism>
<keyword evidence="9" id="KW-1185">Reference proteome</keyword>
<feature type="compositionally biased region" description="Basic and acidic residues" evidence="7">
    <location>
        <begin position="107"/>
        <end position="120"/>
    </location>
</feature>
<evidence type="ECO:0000256" key="6">
    <source>
        <dbReference type="ARBA" id="ARBA00031637"/>
    </source>
</evidence>
<comment type="catalytic activity">
    <reaction evidence="1">
        <text>alpha,alpha-trehalose + H2O = alpha-D-glucose + beta-D-glucose</text>
        <dbReference type="Rhea" id="RHEA:32675"/>
        <dbReference type="ChEBI" id="CHEBI:15377"/>
        <dbReference type="ChEBI" id="CHEBI:15903"/>
        <dbReference type="ChEBI" id="CHEBI:16551"/>
        <dbReference type="ChEBI" id="CHEBI:17925"/>
        <dbReference type="EC" id="3.2.1.28"/>
    </reaction>
</comment>
<reference evidence="8" key="1">
    <citation type="submission" date="2021-03" db="EMBL/GenBank/DDBJ databases">
        <authorList>
            <person name="Tran Van P."/>
        </authorList>
    </citation>
    <scope>NUCLEOTIDE SEQUENCE</scope>
</reference>
<dbReference type="Pfam" id="PF01204">
    <property type="entry name" value="Trehalase"/>
    <property type="match status" value="1"/>
</dbReference>
<evidence type="ECO:0000256" key="3">
    <source>
        <dbReference type="ARBA" id="ARBA00012757"/>
    </source>
</evidence>
<dbReference type="Gene3D" id="1.50.10.10">
    <property type="match status" value="1"/>
</dbReference>
<evidence type="ECO:0000256" key="7">
    <source>
        <dbReference type="SAM" id="MobiDB-lite"/>
    </source>
</evidence>
<dbReference type="EMBL" id="CAJPIN010003159">
    <property type="protein sequence ID" value="CAG2055961.1"/>
    <property type="molecule type" value="Genomic_DNA"/>
</dbReference>
<accession>A0ABN7NSL7</accession>
<dbReference type="InterPro" id="IPR012341">
    <property type="entry name" value="6hp_glycosidase-like_sf"/>
</dbReference>
<evidence type="ECO:0000313" key="8">
    <source>
        <dbReference type="EMBL" id="CAG2055961.1"/>
    </source>
</evidence>
<comment type="caution">
    <text evidence="8">The sequence shown here is derived from an EMBL/GenBank/DDBJ whole genome shotgun (WGS) entry which is preliminary data.</text>
</comment>
<name>A0ABN7NSL7_TIMPD</name>
<evidence type="ECO:0000256" key="5">
    <source>
        <dbReference type="ARBA" id="ARBA00030473"/>
    </source>
</evidence>
<dbReference type="Proteomes" id="UP001153148">
    <property type="component" value="Unassembled WGS sequence"/>
</dbReference>
<dbReference type="EC" id="3.2.1.28" evidence="3"/>
<proteinExistence type="inferred from homology"/>
<dbReference type="PANTHER" id="PTHR23403">
    <property type="entry name" value="TREHALASE"/>
    <property type="match status" value="1"/>
</dbReference>
<dbReference type="SUPFAM" id="SSF48208">
    <property type="entry name" value="Six-hairpin glycosidases"/>
    <property type="match status" value="1"/>
</dbReference>
<gene>
    <name evidence="8" type="ORF">TPAB3V08_LOCUS2959</name>
</gene>